<organism evidence="7 8">
    <name type="scientific">Methylophilales bacterium HTCC2181</name>
    <dbReference type="NCBI Taxonomy" id="383631"/>
    <lineage>
        <taxon>Bacteria</taxon>
        <taxon>Pseudomonadati</taxon>
        <taxon>Pseudomonadota</taxon>
        <taxon>Betaproteobacteria</taxon>
        <taxon>Nitrosomonadales</taxon>
        <taxon>OM43 clade</taxon>
    </lineage>
</organism>
<protein>
    <submittedName>
        <fullName evidence="7">ATP-dependent helicase hrpA</fullName>
    </submittedName>
</protein>
<dbReference type="SMART" id="SM00490">
    <property type="entry name" value="HELICc"/>
    <property type="match status" value="1"/>
</dbReference>
<dbReference type="PANTHER" id="PTHR18934">
    <property type="entry name" value="ATP-DEPENDENT RNA HELICASE"/>
    <property type="match status" value="1"/>
</dbReference>
<feature type="domain" description="Helicase C-terminal" evidence="6">
    <location>
        <begin position="211"/>
        <end position="381"/>
    </location>
</feature>
<comment type="caution">
    <text evidence="7">The sequence shown here is derived from an EMBL/GenBank/DDBJ whole genome shotgun (WGS) entry which is preliminary data.</text>
</comment>
<keyword evidence="8" id="KW-1185">Reference proteome</keyword>
<dbReference type="Pfam" id="PF11898">
    <property type="entry name" value="DUF3418"/>
    <property type="match status" value="1"/>
</dbReference>
<dbReference type="InterPro" id="IPR024590">
    <property type="entry name" value="HrpA_C"/>
</dbReference>
<dbReference type="Pfam" id="PF00270">
    <property type="entry name" value="DEAD"/>
    <property type="match status" value="1"/>
</dbReference>
<dbReference type="SMART" id="SM00382">
    <property type="entry name" value="AAA"/>
    <property type="match status" value="1"/>
</dbReference>
<dbReference type="Pfam" id="PF04408">
    <property type="entry name" value="WHD_HA2"/>
    <property type="match status" value="1"/>
</dbReference>
<dbReference type="InterPro" id="IPR014001">
    <property type="entry name" value="Helicase_ATP-bd"/>
</dbReference>
<evidence type="ECO:0000256" key="3">
    <source>
        <dbReference type="ARBA" id="ARBA00022806"/>
    </source>
</evidence>
<dbReference type="FunFam" id="1.20.120.1080:FF:000005">
    <property type="entry name" value="ATP-dependent helicase HrpA"/>
    <property type="match status" value="1"/>
</dbReference>
<dbReference type="GO" id="GO:0005524">
    <property type="term" value="F:ATP binding"/>
    <property type="evidence" value="ECO:0007669"/>
    <property type="project" value="UniProtKB-KW"/>
</dbReference>
<dbReference type="PROSITE" id="PS51194">
    <property type="entry name" value="HELICASE_CTER"/>
    <property type="match status" value="1"/>
</dbReference>
<dbReference type="SMART" id="SM00487">
    <property type="entry name" value="DEXDc"/>
    <property type="match status" value="1"/>
</dbReference>
<dbReference type="PANTHER" id="PTHR18934:SF99">
    <property type="entry name" value="ATP-DEPENDENT RNA HELICASE DHX37-RELATED"/>
    <property type="match status" value="1"/>
</dbReference>
<dbReference type="GO" id="GO:0016787">
    <property type="term" value="F:hydrolase activity"/>
    <property type="evidence" value="ECO:0007669"/>
    <property type="project" value="UniProtKB-KW"/>
</dbReference>
<dbReference type="GO" id="GO:0003723">
    <property type="term" value="F:RNA binding"/>
    <property type="evidence" value="ECO:0007669"/>
    <property type="project" value="TreeGrafter"/>
</dbReference>
<dbReference type="AlphaFoldDB" id="A0P677"/>
<dbReference type="InterPro" id="IPR027417">
    <property type="entry name" value="P-loop_NTPase"/>
</dbReference>
<sequence length="1230" mass="141105">MTDNTSFRISYPPELPVSQRVDDIKKTILANQVTIICGETGSGKTTQLPKICLELGFGKQGIIGHTQPRRIAARSVATRIAEEVHTPLGDVVGFKIRFTDRVTKNTAIKVMTDGILLAETQNDPLLKQYNAIIIDEAHERSLNIDFLLGYLSNLTRQRKDLKIIITSATIDVEKFSEHFNKAPIIQVSGRTFPVEVVYRPLQKITEDTLESIEDGILRTVHELVGASGDILIFLPGERDIHDSKKFLADQLKGKFEVLPLFSRLPINDQQKIFQPAGMRRIILATNIAETSLTVPRIKYVIDAGLARVVRYSPKLKIEQLLVEKISKASANQRSGRCGRIAPGVCIRLFDEEDFAARPDFTDPEILRSSLASVILKMAALKLGPVDQFPFIQPPGNRFIQDGYQLLQELGAVDKENQILPLGMQLARLPIDPSLGRILIESKKENCVAEILIIISALSISDPRERPLDKAEQADKAHLVFHDADSGFNIFLKLWRQFVKEGKKVTSKSLRQFTQKNFLSFNRMREWHELHRQLKNIVDELAFNISPSEANYDQVHRALLSGLLGNIGFKDLEGQKYAGGRGIKFLIGPRLFRNKGFKWIMAAEIIDTGKLYAQCVAKIEVQWIERLAKHLLEFDYSNPRWNVKLSRVDATEKSLLYGLIINPGKTVHFGAIDPDQSRKIFIRQGLVEKGYESPGSFWQHNNKLINEIEKLEHKARRQDILINDDILYQFYDQHIDQGVMNGAGFEHWRKLEEKKRPEFLFLTKDFLMQREAQQIDEVQYPEKKRFGHVDVNFHYHFEPGHPRDGVSVAVPLSGASQIKAKDFGWLVPGMIREKVTYLIKNLPKSLRGQCGHLQDAVTEFLSSFNQDADFSEAFTQFIRKKTQSKYRLEDKDTDALPDHLKVNFIILDEEGTAMDEGRNLPDLQQLHKERVVEVLEDIAFGLEQEGITYWPEVETIPHKVEANVDGKIIVGYPALIDRESHVDLIISDHEDDAQLLHQDGIKRLLGIQLHEKIKQVKKSPPRFDQFGIRLQTHIPSDALKSNYVDVIFDEILHTQKEAINSRQALDQMVTHARKTFTKLSDDLSTALVDIAKQYHELQQATGRLKHLPNWFREDYAEQLEVLLPPYEQPLFMFDQLRHIPRFIKAMQTRAEKYAAREYQDQEHMREINRLKEKWIEKVVGFVEADESIPHDYVTFQWALQELRVSLFAQELKTSFPISVKRMNQRWADLVD</sequence>
<proteinExistence type="predicted"/>
<evidence type="ECO:0000313" key="7">
    <source>
        <dbReference type="EMBL" id="EAV47037.1"/>
    </source>
</evidence>
<dbReference type="Proteomes" id="UP000054262">
    <property type="component" value="Unassembled WGS sequence"/>
</dbReference>
<evidence type="ECO:0000313" key="8">
    <source>
        <dbReference type="Proteomes" id="UP000054262"/>
    </source>
</evidence>
<reference evidence="7 8" key="1">
    <citation type="submission" date="2006-11" db="EMBL/GenBank/DDBJ databases">
        <authorList>
            <person name="Giovannoni S."/>
            <person name="Vergin K."/>
            <person name="Ferriera S."/>
            <person name="Johnson J."/>
            <person name="Kravitz S."/>
            <person name="Beeson K."/>
            <person name="Sutton G."/>
            <person name="Rogers Y.-H."/>
            <person name="Friedman R."/>
            <person name="Frazier M."/>
            <person name="Venter J.C."/>
        </authorList>
    </citation>
    <scope>NUCLEOTIDE SEQUENCE [LARGE SCALE GENOMIC DNA]</scope>
    <source>
        <strain evidence="7 8">HTCC2181</strain>
    </source>
</reference>
<dbReference type="InterPro" id="IPR001650">
    <property type="entry name" value="Helicase_C-like"/>
</dbReference>
<dbReference type="SUPFAM" id="SSF52540">
    <property type="entry name" value="P-loop containing nucleoside triphosphate hydrolases"/>
    <property type="match status" value="1"/>
</dbReference>
<name>A0P677_9PROT</name>
<accession>A0P677</accession>
<dbReference type="CDD" id="cd18791">
    <property type="entry name" value="SF2_C_RHA"/>
    <property type="match status" value="1"/>
</dbReference>
<dbReference type="SMART" id="SM00847">
    <property type="entry name" value="HA2"/>
    <property type="match status" value="1"/>
</dbReference>
<keyword evidence="3 7" id="KW-0347">Helicase</keyword>
<feature type="domain" description="Helicase ATP-binding" evidence="5">
    <location>
        <begin position="25"/>
        <end position="188"/>
    </location>
</feature>
<gene>
    <name evidence="7" type="ORF">MB2181_03150</name>
</gene>
<evidence type="ECO:0000256" key="1">
    <source>
        <dbReference type="ARBA" id="ARBA00022741"/>
    </source>
</evidence>
<evidence type="ECO:0000256" key="4">
    <source>
        <dbReference type="ARBA" id="ARBA00022840"/>
    </source>
</evidence>
<dbReference type="InterPro" id="IPR011545">
    <property type="entry name" value="DEAD/DEAH_box_helicase_dom"/>
</dbReference>
<dbReference type="InterPro" id="IPR007502">
    <property type="entry name" value="Helicase-assoc_dom"/>
</dbReference>
<dbReference type="GO" id="GO:0003724">
    <property type="term" value="F:RNA helicase activity"/>
    <property type="evidence" value="ECO:0007669"/>
    <property type="project" value="InterPro"/>
</dbReference>
<dbReference type="NCBIfam" id="TIGR01967">
    <property type="entry name" value="DEAH_box_HrpA"/>
    <property type="match status" value="1"/>
</dbReference>
<dbReference type="Gene3D" id="3.40.50.300">
    <property type="entry name" value="P-loop containing nucleotide triphosphate hydrolases"/>
    <property type="match status" value="2"/>
</dbReference>
<keyword evidence="2" id="KW-0378">Hydrolase</keyword>
<dbReference type="Gene3D" id="1.20.120.1080">
    <property type="match status" value="1"/>
</dbReference>
<evidence type="ECO:0000259" key="6">
    <source>
        <dbReference type="PROSITE" id="PS51194"/>
    </source>
</evidence>
<dbReference type="InterPro" id="IPR010222">
    <property type="entry name" value="RNA_helicase_HrpA"/>
</dbReference>
<dbReference type="PROSITE" id="PS51192">
    <property type="entry name" value="HELICASE_ATP_BIND_1"/>
    <property type="match status" value="1"/>
</dbReference>
<dbReference type="FunFam" id="3.40.50.300:FF:001922">
    <property type="entry name" value="DEAH (Asp-Glu-Ala-His) box polypeptide 29"/>
    <property type="match status" value="1"/>
</dbReference>
<dbReference type="Pfam" id="PF21010">
    <property type="entry name" value="HA2_C"/>
    <property type="match status" value="1"/>
</dbReference>
<keyword evidence="4" id="KW-0067">ATP-binding</keyword>
<evidence type="ECO:0000259" key="5">
    <source>
        <dbReference type="PROSITE" id="PS51192"/>
    </source>
</evidence>
<dbReference type="InterPro" id="IPR048333">
    <property type="entry name" value="HA2_WH"/>
</dbReference>
<evidence type="ECO:0000256" key="2">
    <source>
        <dbReference type="ARBA" id="ARBA00022801"/>
    </source>
</evidence>
<dbReference type="Pfam" id="PF00271">
    <property type="entry name" value="Helicase_C"/>
    <property type="match status" value="1"/>
</dbReference>
<dbReference type="EMBL" id="AAUX01000001">
    <property type="protein sequence ID" value="EAV47037.1"/>
    <property type="molecule type" value="Genomic_DNA"/>
</dbReference>
<dbReference type="InterPro" id="IPR003593">
    <property type="entry name" value="AAA+_ATPase"/>
</dbReference>
<keyword evidence="1" id="KW-0547">Nucleotide-binding</keyword>